<feature type="binding site" evidence="5">
    <location>
        <position position="65"/>
    </location>
    <ligand>
        <name>S-adenosyl-L-methionine</name>
        <dbReference type="ChEBI" id="CHEBI:59789"/>
    </ligand>
</feature>
<comment type="catalytic activity">
    <reaction evidence="5">
        <text>a 3-demethylubiquinol + S-adenosyl-L-methionine = a ubiquinol + S-adenosyl-L-homocysteine + H(+)</text>
        <dbReference type="Rhea" id="RHEA:44380"/>
        <dbReference type="Rhea" id="RHEA-COMP:9566"/>
        <dbReference type="Rhea" id="RHEA-COMP:10914"/>
        <dbReference type="ChEBI" id="CHEBI:15378"/>
        <dbReference type="ChEBI" id="CHEBI:17976"/>
        <dbReference type="ChEBI" id="CHEBI:57856"/>
        <dbReference type="ChEBI" id="CHEBI:59789"/>
        <dbReference type="ChEBI" id="CHEBI:84422"/>
        <dbReference type="EC" id="2.1.1.64"/>
    </reaction>
</comment>
<feature type="binding site" evidence="5">
    <location>
        <position position="84"/>
    </location>
    <ligand>
        <name>S-adenosyl-L-methionine</name>
        <dbReference type="ChEBI" id="CHEBI:59789"/>
    </ligand>
</feature>
<dbReference type="UniPathway" id="UPA00232"/>
<dbReference type="eggNOG" id="COG2227">
    <property type="taxonomic scope" value="Bacteria"/>
</dbReference>
<dbReference type="AlphaFoldDB" id="F0BKP8"/>
<feature type="binding site" evidence="5">
    <location>
        <position position="149"/>
    </location>
    <ligand>
        <name>S-adenosyl-L-methionine</name>
        <dbReference type="ChEBI" id="CHEBI:59789"/>
    </ligand>
</feature>
<organism evidence="6 7">
    <name type="scientific">Xanthomonas vesicatoria ATCC 35937</name>
    <dbReference type="NCBI Taxonomy" id="925775"/>
    <lineage>
        <taxon>Bacteria</taxon>
        <taxon>Pseudomonadati</taxon>
        <taxon>Pseudomonadota</taxon>
        <taxon>Gammaproteobacteria</taxon>
        <taxon>Lysobacterales</taxon>
        <taxon>Lysobacteraceae</taxon>
        <taxon>Xanthomonas</taxon>
    </lineage>
</organism>
<comment type="function">
    <text evidence="5">O-methyltransferase that catalyzes the 2 O-methylation steps in the ubiquinone biosynthetic pathway.</text>
</comment>
<dbReference type="PANTHER" id="PTHR43464">
    <property type="entry name" value="METHYLTRANSFERASE"/>
    <property type="match status" value="1"/>
</dbReference>
<dbReference type="GO" id="GO:0010420">
    <property type="term" value="F:polyprenyldihydroxybenzoate methyltransferase activity"/>
    <property type="evidence" value="ECO:0007669"/>
    <property type="project" value="InterPro"/>
</dbReference>
<accession>F0BKP8</accession>
<evidence type="ECO:0000256" key="1">
    <source>
        <dbReference type="ARBA" id="ARBA00022603"/>
    </source>
</evidence>
<dbReference type="GO" id="GO:0102208">
    <property type="term" value="F:2-polyprenyl-6-hydroxyphenol methylase activity"/>
    <property type="evidence" value="ECO:0007669"/>
    <property type="project" value="UniProtKB-EC"/>
</dbReference>
<comment type="similarity">
    <text evidence="5">Belongs to the methyltransferase superfamily. UbiG/COQ3 family.</text>
</comment>
<keyword evidence="6" id="KW-0830">Ubiquinone</keyword>
<gene>
    <name evidence="5" type="primary">ubiG</name>
    <name evidence="6" type="ORF">XVE_4863</name>
</gene>
<protein>
    <recommendedName>
        <fullName evidence="5">Ubiquinone biosynthesis O-methyltransferase</fullName>
    </recommendedName>
    <alternativeName>
        <fullName evidence="5">2-polyprenyl-6-hydroxyphenol methylase</fullName>
        <ecNumber evidence="5">2.1.1.222</ecNumber>
    </alternativeName>
    <alternativeName>
        <fullName evidence="5">3-demethylubiquinone 3-O-methyltransferase</fullName>
        <ecNumber evidence="5">2.1.1.64</ecNumber>
    </alternativeName>
</protein>
<evidence type="ECO:0000313" key="6">
    <source>
        <dbReference type="EMBL" id="EGD06938.1"/>
    </source>
</evidence>
<dbReference type="NCBIfam" id="TIGR01983">
    <property type="entry name" value="UbiG"/>
    <property type="match status" value="1"/>
</dbReference>
<evidence type="ECO:0000256" key="2">
    <source>
        <dbReference type="ARBA" id="ARBA00022679"/>
    </source>
</evidence>
<name>F0BKP8_9XANT</name>
<reference evidence="6 7" key="1">
    <citation type="journal article" date="2011" name="BMC Genomics">
        <title>Comparative genomics reveals diversity among xanthomonads infecting tomato and pepper.</title>
        <authorList>
            <person name="Potnis N."/>
            <person name="Krasileva K."/>
            <person name="Chow V."/>
            <person name="Almeida N.F."/>
            <person name="Patil P.B."/>
            <person name="Ryan R.P."/>
            <person name="Sharlach M."/>
            <person name="Behlau F."/>
            <person name="Dow J.M."/>
            <person name="Momol M.T."/>
            <person name="White F.F."/>
            <person name="Preston J.F."/>
            <person name="Vinatzer B.A."/>
            <person name="Koebnik R."/>
            <person name="Setubal J.C."/>
            <person name="Norman D.J."/>
            <person name="Staskawicz B.J."/>
            <person name="Jones J.B."/>
        </authorList>
    </citation>
    <scope>NUCLEOTIDE SEQUENCE [LARGE SCALE GENOMIC DNA]</scope>
    <source>
        <strain evidence="6 7">ATCC 35937</strain>
    </source>
</reference>
<keyword evidence="2 5" id="KW-0808">Transferase</keyword>
<dbReference type="FunFam" id="3.40.50.150:FF:000028">
    <property type="entry name" value="Ubiquinone biosynthesis O-methyltransferase"/>
    <property type="match status" value="1"/>
</dbReference>
<comment type="pathway">
    <text evidence="5">Cofactor biosynthesis; ubiquinone biosynthesis.</text>
</comment>
<proteinExistence type="inferred from homology"/>
<dbReference type="InterPro" id="IPR029063">
    <property type="entry name" value="SAM-dependent_MTases_sf"/>
</dbReference>
<comment type="caution">
    <text evidence="6">The sequence shown here is derived from an EMBL/GenBank/DDBJ whole genome shotgun (WGS) entry which is preliminary data.</text>
</comment>
<dbReference type="GO" id="GO:0032259">
    <property type="term" value="P:methylation"/>
    <property type="evidence" value="ECO:0007669"/>
    <property type="project" value="UniProtKB-KW"/>
</dbReference>
<dbReference type="PANTHER" id="PTHR43464:SF19">
    <property type="entry name" value="UBIQUINONE BIOSYNTHESIS O-METHYLTRANSFERASE, MITOCHONDRIAL"/>
    <property type="match status" value="1"/>
</dbReference>
<keyword evidence="4 5" id="KW-0949">S-adenosyl-L-methionine</keyword>
<dbReference type="Gene3D" id="3.40.50.150">
    <property type="entry name" value="Vaccinia Virus protein VP39"/>
    <property type="match status" value="1"/>
</dbReference>
<dbReference type="EC" id="2.1.1.222" evidence="5"/>
<dbReference type="GO" id="GO:0061542">
    <property type="term" value="F:3-demethylubiquinol 3-O-methyltransferase activity"/>
    <property type="evidence" value="ECO:0007669"/>
    <property type="project" value="UniProtKB-UniRule"/>
</dbReference>
<dbReference type="SUPFAM" id="SSF53335">
    <property type="entry name" value="S-adenosyl-L-methionine-dependent methyltransferases"/>
    <property type="match status" value="1"/>
</dbReference>
<dbReference type="Pfam" id="PF13489">
    <property type="entry name" value="Methyltransf_23"/>
    <property type="match status" value="1"/>
</dbReference>
<evidence type="ECO:0000313" key="7">
    <source>
        <dbReference type="Proteomes" id="UP000003299"/>
    </source>
</evidence>
<dbReference type="InterPro" id="IPR010233">
    <property type="entry name" value="UbiG_MeTrfase"/>
</dbReference>
<dbReference type="Proteomes" id="UP000003299">
    <property type="component" value="Unassembled WGS sequence"/>
</dbReference>
<evidence type="ECO:0000256" key="5">
    <source>
        <dbReference type="HAMAP-Rule" id="MF_00472"/>
    </source>
</evidence>
<dbReference type="EMBL" id="AEQV01000268">
    <property type="protein sequence ID" value="EGD06938.1"/>
    <property type="molecule type" value="Genomic_DNA"/>
</dbReference>
<comment type="catalytic activity">
    <reaction evidence="5">
        <text>a 3-(all-trans-polyprenyl)benzene-1,2-diol + S-adenosyl-L-methionine = a 2-methoxy-6-(all-trans-polyprenyl)phenol + S-adenosyl-L-homocysteine + H(+)</text>
        <dbReference type="Rhea" id="RHEA:31411"/>
        <dbReference type="Rhea" id="RHEA-COMP:9550"/>
        <dbReference type="Rhea" id="RHEA-COMP:9551"/>
        <dbReference type="ChEBI" id="CHEBI:15378"/>
        <dbReference type="ChEBI" id="CHEBI:57856"/>
        <dbReference type="ChEBI" id="CHEBI:59789"/>
        <dbReference type="ChEBI" id="CHEBI:62729"/>
        <dbReference type="ChEBI" id="CHEBI:62731"/>
        <dbReference type="EC" id="2.1.1.222"/>
    </reaction>
</comment>
<sequence>MARPHPHRPRLIARHRIPEFRMNPTTQSTSSNFHQAELDKFAALANRWWDADGPQKPLHALNPVRLAYVSARQELAGARVLDVGCGGGLLSESMARLGAQVTAIDLAPELVKVARLHSLESGVQVDYRVQSVEDLAAEQPGSFDAVTCMEMLEHVPDPTAIIRACASLLKPGGKLFLSTLNRTPAAFALAVVGAEYIARLLPKGTHHYEDFIKPAELAAWLRGADLQLQDVSGMLYEPWRNRARLSSRTEVNYLAYAVRP</sequence>
<feature type="binding site" evidence="5">
    <location>
        <position position="105"/>
    </location>
    <ligand>
        <name>S-adenosyl-L-methionine</name>
        <dbReference type="ChEBI" id="CHEBI:59789"/>
    </ligand>
</feature>
<evidence type="ECO:0000256" key="4">
    <source>
        <dbReference type="ARBA" id="ARBA00022691"/>
    </source>
</evidence>
<dbReference type="CDD" id="cd02440">
    <property type="entry name" value="AdoMet_MTases"/>
    <property type="match status" value="1"/>
</dbReference>
<keyword evidence="3 5" id="KW-0831">Ubiquinone biosynthesis</keyword>
<keyword evidence="1 5" id="KW-0489">Methyltransferase</keyword>
<evidence type="ECO:0000256" key="3">
    <source>
        <dbReference type="ARBA" id="ARBA00022688"/>
    </source>
</evidence>
<dbReference type="EC" id="2.1.1.64" evidence="5"/>
<dbReference type="HAMAP" id="MF_00472">
    <property type="entry name" value="UbiG"/>
    <property type="match status" value="1"/>
</dbReference>